<accession>S5DLU8</accession>
<dbReference type="GO" id="GO:0006018">
    <property type="term" value="P:2-deoxyribose 1-phosphate catabolic process"/>
    <property type="evidence" value="ECO:0007669"/>
    <property type="project" value="UniProtKB-UniRule"/>
</dbReference>
<dbReference type="GO" id="GO:0008973">
    <property type="term" value="F:phosphopentomutase activity"/>
    <property type="evidence" value="ECO:0007669"/>
    <property type="project" value="UniProtKB-UniRule"/>
</dbReference>
<dbReference type="InterPro" id="IPR017850">
    <property type="entry name" value="Alkaline_phosphatase_core_sf"/>
</dbReference>
<dbReference type="GO" id="GO:0005829">
    <property type="term" value="C:cytosol"/>
    <property type="evidence" value="ECO:0007669"/>
    <property type="project" value="TreeGrafter"/>
</dbReference>
<dbReference type="PIRSF" id="PIRSF001491">
    <property type="entry name" value="Ppentomutase"/>
    <property type="match status" value="1"/>
</dbReference>
<dbReference type="UniPathway" id="UPA00087">
    <property type="reaction ID" value="UER00173"/>
</dbReference>
<dbReference type="InterPro" id="IPR024052">
    <property type="entry name" value="Phosphopentomutase_DeoB_cap_sf"/>
</dbReference>
<feature type="binding site" evidence="4">
    <location>
        <position position="284"/>
    </location>
    <ligand>
        <name>Mn(2+)</name>
        <dbReference type="ChEBI" id="CHEBI:29035"/>
        <label>2</label>
    </ligand>
</feature>
<evidence type="ECO:0000256" key="3">
    <source>
        <dbReference type="ARBA" id="ARBA00023211"/>
    </source>
</evidence>
<dbReference type="EC" id="5.4.2.7" evidence="4 5"/>
<evidence type="ECO:0000259" key="6">
    <source>
        <dbReference type="Pfam" id="PF01676"/>
    </source>
</evidence>
<dbReference type="InterPro" id="IPR010045">
    <property type="entry name" value="DeoB"/>
</dbReference>
<dbReference type="Gene3D" id="3.40.720.10">
    <property type="entry name" value="Alkaline Phosphatase, subunit A"/>
    <property type="match status" value="1"/>
</dbReference>
<dbReference type="CDD" id="cd16009">
    <property type="entry name" value="PPM"/>
    <property type="match status" value="1"/>
</dbReference>
<feature type="binding site" evidence="4">
    <location>
        <position position="10"/>
    </location>
    <ligand>
        <name>Mn(2+)</name>
        <dbReference type="ChEBI" id="CHEBI:29035"/>
        <label>1</label>
    </ligand>
</feature>
<dbReference type="GO" id="GO:0006015">
    <property type="term" value="P:5-phosphoribose 1-diphosphate biosynthetic process"/>
    <property type="evidence" value="ECO:0007669"/>
    <property type="project" value="UniProtKB-UniPathway"/>
</dbReference>
<evidence type="ECO:0000256" key="2">
    <source>
        <dbReference type="ARBA" id="ARBA00022723"/>
    </source>
</evidence>
<dbReference type="PANTHER" id="PTHR21110:SF0">
    <property type="entry name" value="PHOSPHOPENTOMUTASE"/>
    <property type="match status" value="1"/>
</dbReference>
<keyword evidence="4" id="KW-0963">Cytoplasm</keyword>
<reference evidence="7" key="1">
    <citation type="journal article" date="2013" name="Sci. Rep.">
        <title>Metagenomics uncovers a new group of low GC and ultra-small marine Actinobacteria.</title>
        <authorList>
            <person name="Ghai R."/>
            <person name="Mizuno C.M."/>
            <person name="Picazo A."/>
            <person name="Camacho A."/>
            <person name="Rodriguez-Valera F."/>
        </authorList>
    </citation>
    <scope>NUCLEOTIDE SEQUENCE</scope>
</reference>
<dbReference type="SUPFAM" id="SSF143856">
    <property type="entry name" value="DeoB insert domain-like"/>
    <property type="match status" value="1"/>
</dbReference>
<dbReference type="Pfam" id="PF01676">
    <property type="entry name" value="Metalloenzyme"/>
    <property type="match status" value="1"/>
</dbReference>
<organism evidence="7">
    <name type="scientific">Candidatus Actinomarina minuta</name>
    <dbReference type="NCBI Taxonomy" id="1389454"/>
    <lineage>
        <taxon>Bacteria</taxon>
        <taxon>Bacillati</taxon>
        <taxon>Actinomycetota</taxon>
        <taxon>Actinomycetes</taxon>
        <taxon>Candidatus Actinomarinidae</taxon>
        <taxon>Candidatus Actinomarinales</taxon>
        <taxon>Candidatus Actinomarineae</taxon>
        <taxon>Candidatus Actinomarinaceae</taxon>
        <taxon>Candidatus Actinomarina</taxon>
    </lineage>
</organism>
<dbReference type="HAMAP" id="MF_00740">
    <property type="entry name" value="Phosphopentomut"/>
    <property type="match status" value="1"/>
</dbReference>
<feature type="binding site" evidence="4">
    <location>
        <position position="279"/>
    </location>
    <ligand>
        <name>Mn(2+)</name>
        <dbReference type="ChEBI" id="CHEBI:29035"/>
        <label>2</label>
    </ligand>
</feature>
<comment type="catalytic activity">
    <reaction evidence="4">
        <text>2-deoxy-alpha-D-ribose 1-phosphate = 2-deoxy-D-ribose 5-phosphate</text>
        <dbReference type="Rhea" id="RHEA:27658"/>
        <dbReference type="ChEBI" id="CHEBI:57259"/>
        <dbReference type="ChEBI" id="CHEBI:62877"/>
        <dbReference type="EC" id="5.4.2.7"/>
    </reaction>
</comment>
<keyword evidence="4" id="KW-0413">Isomerase</keyword>
<dbReference type="GO" id="GO:0030145">
    <property type="term" value="F:manganese ion binding"/>
    <property type="evidence" value="ECO:0007669"/>
    <property type="project" value="UniProtKB-UniRule"/>
</dbReference>
<dbReference type="SUPFAM" id="SSF53649">
    <property type="entry name" value="Alkaline phosphatase-like"/>
    <property type="match status" value="1"/>
</dbReference>
<comment type="catalytic activity">
    <reaction evidence="4">
        <text>alpha-D-ribose 1-phosphate = D-ribose 5-phosphate</text>
        <dbReference type="Rhea" id="RHEA:18793"/>
        <dbReference type="ChEBI" id="CHEBI:57720"/>
        <dbReference type="ChEBI" id="CHEBI:78346"/>
        <dbReference type="EC" id="5.4.2.7"/>
    </reaction>
</comment>
<feature type="binding site" evidence="4">
    <location>
        <position position="321"/>
    </location>
    <ligand>
        <name>Mn(2+)</name>
        <dbReference type="ChEBI" id="CHEBI:29035"/>
        <label>1</label>
    </ligand>
</feature>
<gene>
    <name evidence="4" type="primary">deoB</name>
</gene>
<evidence type="ECO:0000256" key="5">
    <source>
        <dbReference type="NCBIfam" id="TIGR01696"/>
    </source>
</evidence>
<protein>
    <recommendedName>
        <fullName evidence="4 5">Phosphopentomutase</fullName>
        <ecNumber evidence="4 5">5.4.2.7</ecNumber>
    </recommendedName>
    <alternativeName>
        <fullName evidence="4">Phosphodeoxyribomutase</fullName>
    </alternativeName>
</protein>
<comment type="pathway">
    <text evidence="4">Carbohydrate degradation; 2-deoxy-D-ribose 1-phosphate degradation; D-glyceraldehyde 3-phosphate and acetaldehyde from 2-deoxy-alpha-D-ribose 1-phosphate: step 1/2.</text>
</comment>
<comment type="cofactor">
    <cofactor evidence="4">
        <name>Mn(2+)</name>
        <dbReference type="ChEBI" id="CHEBI:29035"/>
    </cofactor>
    <text evidence="4">Binds 2 manganese ions.</text>
</comment>
<evidence type="ECO:0000256" key="4">
    <source>
        <dbReference type="HAMAP-Rule" id="MF_00740"/>
    </source>
</evidence>
<dbReference type="EMBL" id="KC811144">
    <property type="protein sequence ID" value="AGQ19856.1"/>
    <property type="molecule type" value="Genomic_DNA"/>
</dbReference>
<dbReference type="Gene3D" id="3.30.70.1250">
    <property type="entry name" value="Phosphopentomutase"/>
    <property type="match status" value="1"/>
</dbReference>
<dbReference type="GO" id="GO:0009117">
    <property type="term" value="P:nucleotide metabolic process"/>
    <property type="evidence" value="ECO:0007669"/>
    <property type="project" value="UniProtKB-UniRule"/>
</dbReference>
<name>S5DLU8_9ACTN</name>
<dbReference type="GO" id="GO:0000287">
    <property type="term" value="F:magnesium ion binding"/>
    <property type="evidence" value="ECO:0007669"/>
    <property type="project" value="UniProtKB-UniRule"/>
</dbReference>
<comment type="similarity">
    <text evidence="1 4">Belongs to the phosphopentomutase family.</text>
</comment>
<dbReference type="PANTHER" id="PTHR21110">
    <property type="entry name" value="PHOSPHOPENTOMUTASE"/>
    <property type="match status" value="1"/>
</dbReference>
<proteinExistence type="inferred from homology"/>
<keyword evidence="2 4" id="KW-0479">Metal-binding</keyword>
<dbReference type="AlphaFoldDB" id="S5DLU8"/>
<dbReference type="InterPro" id="IPR006124">
    <property type="entry name" value="Metalloenzyme"/>
</dbReference>
<evidence type="ECO:0000313" key="7">
    <source>
        <dbReference type="EMBL" id="AGQ19856.1"/>
    </source>
</evidence>
<dbReference type="NCBIfam" id="NF003766">
    <property type="entry name" value="PRK05362.1"/>
    <property type="match status" value="1"/>
</dbReference>
<feature type="domain" description="Metalloenzyme" evidence="6">
    <location>
        <begin position="2"/>
        <end position="371"/>
    </location>
</feature>
<comment type="function">
    <text evidence="4">Isomerase that catalyzes the conversion of deoxy-ribose 1-phosphate (dRib-1-P) and ribose 1-phosphate (Rib-1-P) to deoxy-ribose 5-phosphate (dRib-5-P) and ribose 5-phosphate (Rib-5-P), respectively.</text>
</comment>
<feature type="binding site" evidence="4">
    <location>
        <position position="320"/>
    </location>
    <ligand>
        <name>Mn(2+)</name>
        <dbReference type="ChEBI" id="CHEBI:29035"/>
        <label>1</label>
    </ligand>
</feature>
<comment type="subcellular location">
    <subcellularLocation>
        <location evidence="4">Cytoplasm</location>
    </subcellularLocation>
</comment>
<feature type="binding site" evidence="4">
    <location>
        <position position="332"/>
    </location>
    <ligand>
        <name>Mn(2+)</name>
        <dbReference type="ChEBI" id="CHEBI:29035"/>
        <label>2</label>
    </ligand>
</feature>
<dbReference type="GO" id="GO:0043094">
    <property type="term" value="P:metabolic compound salvage"/>
    <property type="evidence" value="ECO:0007669"/>
    <property type="project" value="UniProtKB-UniRule"/>
</dbReference>
<keyword evidence="3 4" id="KW-0464">Manganese</keyword>
<sequence>MKRCFLVVIDSLGVGEAPDAKEYGDEGTNTLGNVAKYVDGVNLPNFNKLGFGKITNVKGMETKHIGTVGRLSELSIGNDSTTGHWELAGLITKKEFQTFPKGFPSELNDQIQKEANCKFIGNIHASGTEIIEKLGEQHLETKELILYTSGDSVYQIAAHEDVCSLEDLYKICKIARKYCDEYNIGRVIARPFKGSIGDFKRTYDRKDFGMNPPDETLLSYLFKNNMKTYGIGKITDLFGTEYLHDYVHTEGDQNGLDFLIENVISGDHHFTFVNLVDLDMLYGHREDPLGYYKGLQLIDNGIEKILKNMKEDDLLILTGDHGTDPTDGKTDHSREYVPFIAYKNNGKAEYIGDVEGFTNVASTITEFFNLKNIFPGKSFLNQI</sequence>
<dbReference type="NCBIfam" id="TIGR01696">
    <property type="entry name" value="deoB"/>
    <property type="match status" value="1"/>
</dbReference>
<evidence type="ECO:0000256" key="1">
    <source>
        <dbReference type="ARBA" id="ARBA00010373"/>
    </source>
</evidence>